<evidence type="ECO:0000313" key="2">
    <source>
        <dbReference type="EMBL" id="MBB6073880.1"/>
    </source>
</evidence>
<evidence type="ECO:0000313" key="3">
    <source>
        <dbReference type="Proteomes" id="UP000582837"/>
    </source>
</evidence>
<evidence type="ECO:0008006" key="4">
    <source>
        <dbReference type="Google" id="ProtNLM"/>
    </source>
</evidence>
<organism evidence="2 3">
    <name type="scientific">Longimicrobium terrae</name>
    <dbReference type="NCBI Taxonomy" id="1639882"/>
    <lineage>
        <taxon>Bacteria</taxon>
        <taxon>Pseudomonadati</taxon>
        <taxon>Gemmatimonadota</taxon>
        <taxon>Longimicrobiia</taxon>
        <taxon>Longimicrobiales</taxon>
        <taxon>Longimicrobiaceae</taxon>
        <taxon>Longimicrobium</taxon>
    </lineage>
</organism>
<dbReference type="EMBL" id="JACHIA010000032">
    <property type="protein sequence ID" value="MBB6073880.1"/>
    <property type="molecule type" value="Genomic_DNA"/>
</dbReference>
<sequence>MKIRRLLLALALLAAPVLGACTGASPTIPDTAEGCGGYMGSGGGRTCS</sequence>
<accession>A0A841H6X7</accession>
<name>A0A841H6X7_9BACT</name>
<evidence type="ECO:0000256" key="1">
    <source>
        <dbReference type="SAM" id="SignalP"/>
    </source>
</evidence>
<protein>
    <recommendedName>
        <fullName evidence="4">Lipoprotein</fullName>
    </recommendedName>
</protein>
<dbReference type="Proteomes" id="UP000582837">
    <property type="component" value="Unassembled WGS sequence"/>
</dbReference>
<comment type="caution">
    <text evidence="2">The sequence shown here is derived from an EMBL/GenBank/DDBJ whole genome shotgun (WGS) entry which is preliminary data.</text>
</comment>
<feature type="chain" id="PRO_5033048123" description="Lipoprotein" evidence="1">
    <location>
        <begin position="21"/>
        <end position="48"/>
    </location>
</feature>
<keyword evidence="1" id="KW-0732">Signal</keyword>
<feature type="signal peptide" evidence="1">
    <location>
        <begin position="1"/>
        <end position="20"/>
    </location>
</feature>
<proteinExistence type="predicted"/>
<dbReference type="PROSITE" id="PS51257">
    <property type="entry name" value="PROKAR_LIPOPROTEIN"/>
    <property type="match status" value="1"/>
</dbReference>
<gene>
    <name evidence="2" type="ORF">HNQ61_005559</name>
</gene>
<reference evidence="2 3" key="1">
    <citation type="submission" date="2020-08" db="EMBL/GenBank/DDBJ databases">
        <title>Genomic Encyclopedia of Type Strains, Phase IV (KMG-IV): sequencing the most valuable type-strain genomes for metagenomic binning, comparative biology and taxonomic classification.</title>
        <authorList>
            <person name="Goeker M."/>
        </authorList>
    </citation>
    <scope>NUCLEOTIDE SEQUENCE [LARGE SCALE GENOMIC DNA]</scope>
    <source>
        <strain evidence="2 3">DSM 29007</strain>
    </source>
</reference>
<dbReference type="RefSeq" id="WP_170038956.1">
    <property type="nucleotide sequence ID" value="NZ_JABDTL010000002.1"/>
</dbReference>
<keyword evidence="3" id="KW-1185">Reference proteome</keyword>
<dbReference type="AlphaFoldDB" id="A0A841H6X7"/>